<comment type="caution">
    <text evidence="1">The sequence shown here is derived from an EMBL/GenBank/DDBJ whole genome shotgun (WGS) entry which is preliminary data.</text>
</comment>
<reference evidence="1" key="1">
    <citation type="submission" date="2023-04" db="EMBL/GenBank/DDBJ databases">
        <title>Chromosome-level genome of Chaenocephalus aceratus.</title>
        <authorList>
            <person name="Park H."/>
        </authorList>
    </citation>
    <scope>NUCLEOTIDE SEQUENCE</scope>
    <source>
        <strain evidence="1">DE</strain>
        <tissue evidence="1">Muscle</tissue>
    </source>
</reference>
<organism evidence="1 2">
    <name type="scientific">Dissostichus eleginoides</name>
    <name type="common">Patagonian toothfish</name>
    <name type="synonym">Dissostichus amissus</name>
    <dbReference type="NCBI Taxonomy" id="100907"/>
    <lineage>
        <taxon>Eukaryota</taxon>
        <taxon>Metazoa</taxon>
        <taxon>Chordata</taxon>
        <taxon>Craniata</taxon>
        <taxon>Vertebrata</taxon>
        <taxon>Euteleostomi</taxon>
        <taxon>Actinopterygii</taxon>
        <taxon>Neopterygii</taxon>
        <taxon>Teleostei</taxon>
        <taxon>Neoteleostei</taxon>
        <taxon>Acanthomorphata</taxon>
        <taxon>Eupercaria</taxon>
        <taxon>Perciformes</taxon>
        <taxon>Notothenioidei</taxon>
        <taxon>Nototheniidae</taxon>
        <taxon>Dissostichus</taxon>
    </lineage>
</organism>
<keyword evidence="1" id="KW-0418">Kinase</keyword>
<keyword evidence="1" id="KW-0808">Transferase</keyword>
<evidence type="ECO:0000313" key="1">
    <source>
        <dbReference type="EMBL" id="KAK1894184.1"/>
    </source>
</evidence>
<dbReference type="AlphaFoldDB" id="A0AAD9F9Z4"/>
<proteinExistence type="predicted"/>
<sequence length="74" mass="8390">MKKWRWRMQAGDGRIVDMTGKGEKGRQEVWLINSEGEFSVAGLLRHVGDQSLCPGLQLQRSLISLPYPTTPKHL</sequence>
<dbReference type="EMBL" id="JASDAP010000011">
    <property type="protein sequence ID" value="KAK1894184.1"/>
    <property type="molecule type" value="Genomic_DNA"/>
</dbReference>
<name>A0AAD9F9Z4_DISEL</name>
<keyword evidence="2" id="KW-1185">Reference proteome</keyword>
<dbReference type="Proteomes" id="UP001228049">
    <property type="component" value="Unassembled WGS sequence"/>
</dbReference>
<accession>A0AAD9F9Z4</accession>
<gene>
    <name evidence="1" type="ORF">KUDE01_019643</name>
</gene>
<dbReference type="GO" id="GO:0016301">
    <property type="term" value="F:kinase activity"/>
    <property type="evidence" value="ECO:0007669"/>
    <property type="project" value="UniProtKB-KW"/>
</dbReference>
<protein>
    <submittedName>
        <fullName evidence="1">Acetylglutamate kinase</fullName>
    </submittedName>
</protein>
<evidence type="ECO:0000313" key="2">
    <source>
        <dbReference type="Proteomes" id="UP001228049"/>
    </source>
</evidence>